<evidence type="ECO:0000256" key="3">
    <source>
        <dbReference type="ARBA" id="ARBA00022801"/>
    </source>
</evidence>
<dbReference type="InterPro" id="IPR011709">
    <property type="entry name" value="DEAD-box_helicase_OB_fold"/>
</dbReference>
<comment type="caution">
    <text evidence="10">The sequence shown here is derived from an EMBL/GenBank/DDBJ whole genome shotgun (WGS) entry which is preliminary data.</text>
</comment>
<dbReference type="InterPro" id="IPR014001">
    <property type="entry name" value="Helicase_ATP-bd"/>
</dbReference>
<dbReference type="EC" id="3.6.4.13" evidence="1"/>
<sequence length="684" mass="77423">MTKLTTKKRTDRKLDEDRVDSRQDNVIIEHPETSSKSADYSDRIHLPIHEVRHQIMSIVLKNETVVLIGETGCGKSTQVPQFCVRMGLARNGRIGVSQPRRLAAVSLAHRVAWEMNSPLGRKVGYHVRFEKEASESTQIVYLTDGMLLREALHDPLLRGYDTIIVDEAHERSLNTDILLNVLRLCQRQRKESNNRQLRIIIMSATLEAELFSVYFNNAPVYVVKGRRFPVEIFHAALNLENSDYVYNTLVCIKDLHLEEPLSDHFLVFLAGRDEIEAVVKKLRELNKHFAAPIYAVPLFGAMSASSQMKAFEPPPEGHRKVVIATNIAETSLTIPGVRVVIDSGKVKTRSFTATERIDVLRVCDISKAQAMQRAGRAGRDAPGKCYRLYSAECFQNMMASSIPEVLRSNLSSVLLEMLALGLKRPRKLKLIQQPDVQNLAAAERELMALGAIEANGKELKLTSIGHILCRFPLIPNQARVLMIANELSCLEEALTVIAAMSCETIFDQESSSEVEDSEQSLTRFSSSVSDHLTMLDIVLAFKQKKRLSSSQLKEWCFSNHLNFKNLVMVLKVRKQLHQIVRDCGMRITSCGTQREKLRQALACGLFMNVCEYDRGDDRYRLLVRPSTTLKIHPSSGLCRSRPQYIVFTDLVKTTDLYARNVSIIDRQWVQPVIEDYNKNAKLFA</sequence>
<keyword evidence="2" id="KW-0547">Nucleotide-binding</keyword>
<keyword evidence="4" id="KW-0347">Helicase</keyword>
<dbReference type="Pfam" id="PF00271">
    <property type="entry name" value="Helicase_C"/>
    <property type="match status" value="1"/>
</dbReference>
<dbReference type="PROSITE" id="PS51192">
    <property type="entry name" value="HELICASE_ATP_BIND_1"/>
    <property type="match status" value="1"/>
</dbReference>
<keyword evidence="3" id="KW-0378">Hydrolase</keyword>
<evidence type="ECO:0000256" key="7">
    <source>
        <dbReference type="SAM" id="MobiDB-lite"/>
    </source>
</evidence>
<dbReference type="Pfam" id="PF07717">
    <property type="entry name" value="OB_NTP_bind"/>
    <property type="match status" value="1"/>
</dbReference>
<evidence type="ECO:0000313" key="10">
    <source>
        <dbReference type="EMBL" id="KAK6753582.1"/>
    </source>
</evidence>
<evidence type="ECO:0000313" key="11">
    <source>
        <dbReference type="Proteomes" id="UP001303046"/>
    </source>
</evidence>
<proteinExistence type="predicted"/>
<evidence type="ECO:0000256" key="2">
    <source>
        <dbReference type="ARBA" id="ARBA00022741"/>
    </source>
</evidence>
<dbReference type="Gene3D" id="1.20.120.1080">
    <property type="match status" value="1"/>
</dbReference>
<dbReference type="Gene3D" id="3.40.50.300">
    <property type="entry name" value="P-loop containing nucleotide triphosphate hydrolases"/>
    <property type="match status" value="2"/>
</dbReference>
<feature type="compositionally biased region" description="Basic and acidic residues" evidence="7">
    <location>
        <begin position="12"/>
        <end position="24"/>
    </location>
</feature>
<feature type="domain" description="Helicase C-terminal" evidence="9">
    <location>
        <begin position="256"/>
        <end position="421"/>
    </location>
</feature>
<keyword evidence="11" id="KW-1185">Reference proteome</keyword>
<organism evidence="10 11">
    <name type="scientific">Necator americanus</name>
    <name type="common">Human hookworm</name>
    <dbReference type="NCBI Taxonomy" id="51031"/>
    <lineage>
        <taxon>Eukaryota</taxon>
        <taxon>Metazoa</taxon>
        <taxon>Ecdysozoa</taxon>
        <taxon>Nematoda</taxon>
        <taxon>Chromadorea</taxon>
        <taxon>Rhabditida</taxon>
        <taxon>Rhabditina</taxon>
        <taxon>Rhabditomorpha</taxon>
        <taxon>Strongyloidea</taxon>
        <taxon>Ancylostomatidae</taxon>
        <taxon>Bunostominae</taxon>
        <taxon>Necator</taxon>
    </lineage>
</organism>
<feature type="domain" description="Helicase ATP-binding" evidence="8">
    <location>
        <begin position="56"/>
        <end position="224"/>
    </location>
</feature>
<dbReference type="InterPro" id="IPR011545">
    <property type="entry name" value="DEAD/DEAH_box_helicase_dom"/>
</dbReference>
<dbReference type="SUPFAM" id="SSF52540">
    <property type="entry name" value="P-loop containing nucleoside triphosphate hydrolases"/>
    <property type="match status" value="1"/>
</dbReference>
<dbReference type="InterPro" id="IPR007502">
    <property type="entry name" value="Helicase-assoc_dom"/>
</dbReference>
<dbReference type="PANTHER" id="PTHR18934:SF118">
    <property type="entry name" value="ATP-DEPENDENT RNA HELICASE DHX33"/>
    <property type="match status" value="1"/>
</dbReference>
<evidence type="ECO:0000256" key="4">
    <source>
        <dbReference type="ARBA" id="ARBA00022806"/>
    </source>
</evidence>
<accession>A0ABR1DT31</accession>
<dbReference type="Pfam" id="PF21010">
    <property type="entry name" value="HA2_C"/>
    <property type="match status" value="1"/>
</dbReference>
<evidence type="ECO:0000256" key="6">
    <source>
        <dbReference type="ARBA" id="ARBA00047984"/>
    </source>
</evidence>
<dbReference type="SMART" id="SM00487">
    <property type="entry name" value="DEXDc"/>
    <property type="match status" value="1"/>
</dbReference>
<feature type="region of interest" description="Disordered" evidence="7">
    <location>
        <begin position="1"/>
        <end position="24"/>
    </location>
</feature>
<gene>
    <name evidence="10" type="primary">Necator_chrV.g17685</name>
    <name evidence="10" type="ORF">RB195_012895</name>
</gene>
<dbReference type="PROSITE" id="PS51194">
    <property type="entry name" value="HELICASE_CTER"/>
    <property type="match status" value="1"/>
</dbReference>
<evidence type="ECO:0000259" key="8">
    <source>
        <dbReference type="PROSITE" id="PS51192"/>
    </source>
</evidence>
<comment type="catalytic activity">
    <reaction evidence="6">
        <text>ATP + H2O = ADP + phosphate + H(+)</text>
        <dbReference type="Rhea" id="RHEA:13065"/>
        <dbReference type="ChEBI" id="CHEBI:15377"/>
        <dbReference type="ChEBI" id="CHEBI:15378"/>
        <dbReference type="ChEBI" id="CHEBI:30616"/>
        <dbReference type="ChEBI" id="CHEBI:43474"/>
        <dbReference type="ChEBI" id="CHEBI:456216"/>
        <dbReference type="EC" id="3.6.4.13"/>
    </reaction>
</comment>
<dbReference type="PANTHER" id="PTHR18934">
    <property type="entry name" value="ATP-DEPENDENT RNA HELICASE"/>
    <property type="match status" value="1"/>
</dbReference>
<feature type="compositionally biased region" description="Basic residues" evidence="7">
    <location>
        <begin position="1"/>
        <end position="11"/>
    </location>
</feature>
<keyword evidence="5" id="KW-0067">ATP-binding</keyword>
<protein>
    <recommendedName>
        <fullName evidence="1">RNA helicase</fullName>
        <ecNumber evidence="1">3.6.4.13</ecNumber>
    </recommendedName>
</protein>
<dbReference type="CDD" id="cd18791">
    <property type="entry name" value="SF2_C_RHA"/>
    <property type="match status" value="1"/>
</dbReference>
<name>A0ABR1DT31_NECAM</name>
<evidence type="ECO:0000259" key="9">
    <source>
        <dbReference type="PROSITE" id="PS51194"/>
    </source>
</evidence>
<dbReference type="Pfam" id="PF00270">
    <property type="entry name" value="DEAD"/>
    <property type="match status" value="1"/>
</dbReference>
<dbReference type="SMART" id="SM00490">
    <property type="entry name" value="HELICc"/>
    <property type="match status" value="1"/>
</dbReference>
<dbReference type="Proteomes" id="UP001303046">
    <property type="component" value="Unassembled WGS sequence"/>
</dbReference>
<reference evidence="10 11" key="1">
    <citation type="submission" date="2023-08" db="EMBL/GenBank/DDBJ databases">
        <title>A Necator americanus chromosomal reference genome.</title>
        <authorList>
            <person name="Ilik V."/>
            <person name="Petrzelkova K.J."/>
            <person name="Pardy F."/>
            <person name="Fuh T."/>
            <person name="Niatou-Singa F.S."/>
            <person name="Gouil Q."/>
            <person name="Baker L."/>
            <person name="Ritchie M.E."/>
            <person name="Jex A.R."/>
            <person name="Gazzola D."/>
            <person name="Li H."/>
            <person name="Toshio Fujiwara R."/>
            <person name="Zhan B."/>
            <person name="Aroian R.V."/>
            <person name="Pafco B."/>
            <person name="Schwarz E.M."/>
        </authorList>
    </citation>
    <scope>NUCLEOTIDE SEQUENCE [LARGE SCALE GENOMIC DNA]</scope>
    <source>
        <strain evidence="10 11">Aroian</strain>
        <tissue evidence="10">Whole animal</tissue>
    </source>
</reference>
<dbReference type="InterPro" id="IPR001650">
    <property type="entry name" value="Helicase_C-like"/>
</dbReference>
<evidence type="ECO:0000256" key="1">
    <source>
        <dbReference type="ARBA" id="ARBA00012552"/>
    </source>
</evidence>
<dbReference type="InterPro" id="IPR027417">
    <property type="entry name" value="P-loop_NTPase"/>
</dbReference>
<dbReference type="SMART" id="SM00847">
    <property type="entry name" value="HA2"/>
    <property type="match status" value="1"/>
</dbReference>
<evidence type="ECO:0000256" key="5">
    <source>
        <dbReference type="ARBA" id="ARBA00022840"/>
    </source>
</evidence>
<dbReference type="EMBL" id="JAVFWL010000005">
    <property type="protein sequence ID" value="KAK6753582.1"/>
    <property type="molecule type" value="Genomic_DNA"/>
</dbReference>